<organism evidence="1 2">
    <name type="scientific">Coccomyxa subellipsoidea</name>
    <dbReference type="NCBI Taxonomy" id="248742"/>
    <lineage>
        <taxon>Eukaryota</taxon>
        <taxon>Viridiplantae</taxon>
        <taxon>Chlorophyta</taxon>
        <taxon>core chlorophytes</taxon>
        <taxon>Trebouxiophyceae</taxon>
        <taxon>Trebouxiophyceae incertae sedis</taxon>
        <taxon>Coccomyxaceae</taxon>
        <taxon>Coccomyxa</taxon>
    </lineage>
</organism>
<dbReference type="InterPro" id="IPR009097">
    <property type="entry name" value="Cyclic_Pdiesterase"/>
</dbReference>
<proteinExistence type="predicted"/>
<name>A0ABR2YV69_9CHLO</name>
<keyword evidence="2" id="KW-1185">Reference proteome</keyword>
<dbReference type="InterPro" id="IPR012386">
    <property type="entry name" value="Cyclic-nucl_3Pdiesterase"/>
</dbReference>
<evidence type="ECO:0000313" key="1">
    <source>
        <dbReference type="EMBL" id="KAK9915710.1"/>
    </source>
</evidence>
<sequence length="181" mass="20483">MSYSIWAEPRGVVRHRLQQEIGQLALAHHAPTFSPHLTLLGGITNHPEEVLLKRTEEVANQIKAFSVRMTKPAAGRIFHQCVFIVCEQDEPLLEAAASIRRALGVDDDLNDYMPHISLLYSDIEVDKRESIAAEEMERLGKEEDLLSQAVPIDSITLWRTPTEDKTLNSWTLLKKFSLKKG</sequence>
<dbReference type="PANTHER" id="PTHR28141:SF1">
    <property type="entry name" value="2',3'-CYCLIC-NUCLEOTIDE 3'-PHOSPHODIESTERASE"/>
    <property type="match status" value="1"/>
</dbReference>
<reference evidence="1 2" key="1">
    <citation type="journal article" date="2024" name="Nat. Commun.">
        <title>Phylogenomics reveals the evolutionary origins of lichenization in chlorophyte algae.</title>
        <authorList>
            <person name="Puginier C."/>
            <person name="Libourel C."/>
            <person name="Otte J."/>
            <person name="Skaloud P."/>
            <person name="Haon M."/>
            <person name="Grisel S."/>
            <person name="Petersen M."/>
            <person name="Berrin J.G."/>
            <person name="Delaux P.M."/>
            <person name="Dal Grande F."/>
            <person name="Keller J."/>
        </authorList>
    </citation>
    <scope>NUCLEOTIDE SEQUENCE [LARGE SCALE GENOMIC DNA]</scope>
    <source>
        <strain evidence="1 2">SAG 216-7</strain>
    </source>
</reference>
<evidence type="ECO:0000313" key="2">
    <source>
        <dbReference type="Proteomes" id="UP001491310"/>
    </source>
</evidence>
<dbReference type="EMBL" id="JALJOT010000004">
    <property type="protein sequence ID" value="KAK9915710.1"/>
    <property type="molecule type" value="Genomic_DNA"/>
</dbReference>
<dbReference type="Proteomes" id="UP001491310">
    <property type="component" value="Unassembled WGS sequence"/>
</dbReference>
<accession>A0ABR2YV69</accession>
<dbReference type="Pfam" id="PF07823">
    <property type="entry name" value="CPDase"/>
    <property type="match status" value="1"/>
</dbReference>
<evidence type="ECO:0008006" key="3">
    <source>
        <dbReference type="Google" id="ProtNLM"/>
    </source>
</evidence>
<protein>
    <recommendedName>
        <fullName evidence="3">LigT-like protein</fullName>
    </recommendedName>
</protein>
<dbReference type="PANTHER" id="PTHR28141">
    <property type="entry name" value="2',3'-CYCLIC-NUCLEOTIDE 3'-PHOSPHODIESTERASE"/>
    <property type="match status" value="1"/>
</dbReference>
<dbReference type="Gene3D" id="3.90.1140.10">
    <property type="entry name" value="Cyclic phosphodiesterase"/>
    <property type="match status" value="1"/>
</dbReference>
<comment type="caution">
    <text evidence="1">The sequence shown here is derived from an EMBL/GenBank/DDBJ whole genome shotgun (WGS) entry which is preliminary data.</text>
</comment>
<gene>
    <name evidence="1" type="ORF">WJX75_002995</name>
</gene>
<dbReference type="SUPFAM" id="SSF55144">
    <property type="entry name" value="LigT-like"/>
    <property type="match status" value="1"/>
</dbReference>